<gene>
    <name evidence="1" type="ORF">PHACADRAFT_203392</name>
</gene>
<dbReference type="AlphaFoldDB" id="K5VA85"/>
<sequence length="72" mass="8379">MWAVAQDAPVRPVTQALEWGRLRGKERFRVRVGVKFWRGMLAVGMRRQLAPYDAKTQVVEGLWTGQFFDEDI</sequence>
<keyword evidence="2" id="KW-1185">Reference proteome</keyword>
<protein>
    <submittedName>
        <fullName evidence="1">Uncharacterized protein</fullName>
    </submittedName>
</protein>
<dbReference type="HOGENOM" id="CLU_2723013_0_0_1"/>
<dbReference type="InParanoid" id="K5VA85"/>
<evidence type="ECO:0000313" key="2">
    <source>
        <dbReference type="Proteomes" id="UP000008370"/>
    </source>
</evidence>
<dbReference type="KEGG" id="pco:PHACADRAFT_203392"/>
<name>K5VA85_PHACS</name>
<organism evidence="1 2">
    <name type="scientific">Phanerochaete carnosa (strain HHB-10118-sp)</name>
    <name type="common">White-rot fungus</name>
    <name type="synonym">Peniophora carnosa</name>
    <dbReference type="NCBI Taxonomy" id="650164"/>
    <lineage>
        <taxon>Eukaryota</taxon>
        <taxon>Fungi</taxon>
        <taxon>Dikarya</taxon>
        <taxon>Basidiomycota</taxon>
        <taxon>Agaricomycotina</taxon>
        <taxon>Agaricomycetes</taxon>
        <taxon>Polyporales</taxon>
        <taxon>Phanerochaetaceae</taxon>
        <taxon>Phanerochaete</taxon>
    </lineage>
</organism>
<accession>K5VA85</accession>
<dbReference type="EMBL" id="JH931571">
    <property type="protein sequence ID" value="EKM47998.1"/>
    <property type="molecule type" value="Genomic_DNA"/>
</dbReference>
<reference evidence="1 2" key="1">
    <citation type="journal article" date="2012" name="BMC Genomics">
        <title>Comparative genomics of the white-rot fungi, Phanerochaete carnosa and P. chrysosporium, to elucidate the genetic basis of the distinct wood types they colonize.</title>
        <authorList>
            <person name="Suzuki H."/>
            <person name="MacDonald J."/>
            <person name="Syed K."/>
            <person name="Salamov A."/>
            <person name="Hori C."/>
            <person name="Aerts A."/>
            <person name="Henrissat B."/>
            <person name="Wiebenga A."/>
            <person name="vanKuyk P.A."/>
            <person name="Barry K."/>
            <person name="Lindquist E."/>
            <person name="LaButti K."/>
            <person name="Lapidus A."/>
            <person name="Lucas S."/>
            <person name="Coutinho P."/>
            <person name="Gong Y."/>
            <person name="Samejima M."/>
            <person name="Mahadevan R."/>
            <person name="Abou-Zaid M."/>
            <person name="de Vries R.P."/>
            <person name="Igarashi K."/>
            <person name="Yadav J.S."/>
            <person name="Grigoriev I.V."/>
            <person name="Master E.R."/>
        </authorList>
    </citation>
    <scope>NUCLEOTIDE SEQUENCE [LARGE SCALE GENOMIC DNA]</scope>
    <source>
        <strain evidence="1 2">HHB-10118-sp</strain>
    </source>
</reference>
<dbReference type="Proteomes" id="UP000008370">
    <property type="component" value="Unassembled WGS sequence"/>
</dbReference>
<evidence type="ECO:0000313" key="1">
    <source>
        <dbReference type="EMBL" id="EKM47998.1"/>
    </source>
</evidence>
<dbReference type="GeneID" id="18912149"/>
<proteinExistence type="predicted"/>
<dbReference type="RefSeq" id="XP_007403450.1">
    <property type="nucleotide sequence ID" value="XM_007403388.1"/>
</dbReference>